<dbReference type="Proteomes" id="UP000075880">
    <property type="component" value="Unassembled WGS sequence"/>
</dbReference>
<proteinExistence type="predicted"/>
<dbReference type="AlphaFoldDB" id="A0AAG5DVR8"/>
<dbReference type="PANTHER" id="PTHR33053">
    <property type="entry name" value="PROTEIN, PUTATIVE-RELATED"/>
    <property type="match status" value="1"/>
</dbReference>
<evidence type="ECO:0000313" key="3">
    <source>
        <dbReference type="Proteomes" id="UP000075880"/>
    </source>
</evidence>
<evidence type="ECO:0000313" key="2">
    <source>
        <dbReference type="EnsemblMetazoa" id="ENSAATROPP014889"/>
    </source>
</evidence>
<name>A0AAG5DVR8_ANOAO</name>
<dbReference type="EnsemblMetazoa" id="ENSAATROPT016905">
    <property type="protein sequence ID" value="ENSAATROPP014889"/>
    <property type="gene ID" value="ENSAATROPG013836"/>
</dbReference>
<protein>
    <recommendedName>
        <fullName evidence="4">Transposase domain-containing protein</fullName>
    </recommendedName>
</protein>
<organism evidence="2 3">
    <name type="scientific">Anopheles atroparvus</name>
    <name type="common">European mosquito</name>
    <dbReference type="NCBI Taxonomy" id="41427"/>
    <lineage>
        <taxon>Eukaryota</taxon>
        <taxon>Metazoa</taxon>
        <taxon>Ecdysozoa</taxon>
        <taxon>Arthropoda</taxon>
        <taxon>Hexapoda</taxon>
        <taxon>Insecta</taxon>
        <taxon>Pterygota</taxon>
        <taxon>Neoptera</taxon>
        <taxon>Endopterygota</taxon>
        <taxon>Diptera</taxon>
        <taxon>Nematocera</taxon>
        <taxon>Culicoidea</taxon>
        <taxon>Culicidae</taxon>
        <taxon>Anophelinae</taxon>
        <taxon>Anopheles</taxon>
    </lineage>
</organism>
<keyword evidence="1" id="KW-0175">Coiled coil</keyword>
<reference evidence="2" key="1">
    <citation type="submission" date="2024-04" db="UniProtKB">
        <authorList>
            <consortium name="EnsemblMetazoa"/>
        </authorList>
    </citation>
    <scope>IDENTIFICATION</scope>
    <source>
        <strain evidence="2">EBRO</strain>
    </source>
</reference>
<dbReference type="PANTHER" id="PTHR33053:SF9">
    <property type="entry name" value="AGAP000105-PA"/>
    <property type="match status" value="1"/>
</dbReference>
<evidence type="ECO:0008006" key="4">
    <source>
        <dbReference type="Google" id="ProtNLM"/>
    </source>
</evidence>
<keyword evidence="3" id="KW-1185">Reference proteome</keyword>
<feature type="coiled-coil region" evidence="1">
    <location>
        <begin position="12"/>
        <end position="70"/>
    </location>
</feature>
<accession>A0AAG5DVR8</accession>
<evidence type="ECO:0000256" key="1">
    <source>
        <dbReference type="SAM" id="Coils"/>
    </source>
</evidence>
<sequence length="564" mass="64366">MASRSTKYRECLRFLEEIEKEVEAEMLEEQRSTNNLPSNSSRHDRSVCFLEELEKEVDAELLEAQSSANIPAPTESIAIDEAAGCTSNKVGESSGVGGGFVTNNFNEPSNTNQEIVEDSEDLEEHDRVEHRGEEFWDESYSFLNKFKSLKEALRHIVVVGNLSRNFVNLLLAVLRMFGHPDLPKDRRALVKTPKVRHEIKKVTGGDFWYQGVEVALRNYFKGSIPEAMRFKLQIFIDGLPLFKSSATQFWPILVKVVDLQDSPIFVAGVFGGQKKPDNLETFLRPLVIELNHLQQTGLTFDGKTIPVCVSAFIADSPARCFIKSVMGFSSKHGCTKCTVLGVHVQPEKKVIFQGVSAAPRTDAEFRARTDKAHHKIIRSPLEDVANLNMISNFPVADRLHLIDLGVSRKLLQGFINHKMLSFDRWSNDQKANISKFLSQTKLPCEVNRPFRPLDSLLYWKGTEFRSFLHYATPVIYKDFLHNEGYNHYLLYFCSITIFSSSAYKHLWPLAGRLLVKFVKDFPNHYGRTHMTSNVHNLLHIYDDVQVHGQLDNFSAYHFEIFFII</sequence>